<dbReference type="InterPro" id="IPR006075">
    <property type="entry name" value="Asn/Gln-tRNA_Trfase_suB/E_cat"/>
</dbReference>
<dbReference type="GO" id="GO:0050567">
    <property type="term" value="F:glutaminyl-tRNA synthase (glutamine-hydrolyzing) activity"/>
    <property type="evidence" value="ECO:0007669"/>
    <property type="project" value="UniProtKB-UniRule"/>
</dbReference>
<dbReference type="GO" id="GO:0006412">
    <property type="term" value="P:translation"/>
    <property type="evidence" value="ECO:0007669"/>
    <property type="project" value="UniProtKB-UniRule"/>
</dbReference>
<dbReference type="GO" id="GO:0050566">
    <property type="term" value="F:asparaginyl-tRNA synthase (glutamine-hydrolyzing) activity"/>
    <property type="evidence" value="ECO:0007669"/>
    <property type="project" value="RHEA"/>
</dbReference>
<dbReference type="PANTHER" id="PTHR11659:SF4">
    <property type="entry name" value="ASPARTYL_GLUTAMYL-TRNA(GLN) AMIDOTRANSFERASE SUBUNIT B_E CATALYTIC DOMAIN-CONTAINING PROTEIN"/>
    <property type="match status" value="1"/>
</dbReference>
<dbReference type="PROSITE" id="PS01234">
    <property type="entry name" value="GATB"/>
    <property type="match status" value="1"/>
</dbReference>
<dbReference type="SUPFAM" id="SSF55931">
    <property type="entry name" value="Glutamine synthetase/guanido kinase"/>
    <property type="match status" value="1"/>
</dbReference>
<dbReference type="AlphaFoldDB" id="A0A521C646"/>
<evidence type="ECO:0000256" key="11">
    <source>
        <dbReference type="HAMAP-Rule" id="MF_00121"/>
    </source>
</evidence>
<dbReference type="InterPro" id="IPR014746">
    <property type="entry name" value="Gln_synth/guanido_kin_cat_dom"/>
</dbReference>
<organism evidence="13 14">
    <name type="scientific">Gracilimonas mengyeensis</name>
    <dbReference type="NCBI Taxonomy" id="1302730"/>
    <lineage>
        <taxon>Bacteria</taxon>
        <taxon>Pseudomonadati</taxon>
        <taxon>Balneolota</taxon>
        <taxon>Balneolia</taxon>
        <taxon>Balneolales</taxon>
        <taxon>Balneolaceae</taxon>
        <taxon>Gracilimonas</taxon>
    </lineage>
</organism>
<dbReference type="SMART" id="SM00845">
    <property type="entry name" value="GatB_Yqey"/>
    <property type="match status" value="1"/>
</dbReference>
<evidence type="ECO:0000256" key="2">
    <source>
        <dbReference type="ARBA" id="ARBA00011123"/>
    </source>
</evidence>
<evidence type="ECO:0000313" key="13">
    <source>
        <dbReference type="EMBL" id="SMO54926.1"/>
    </source>
</evidence>
<dbReference type="Gene3D" id="1.10.10.410">
    <property type="match status" value="1"/>
</dbReference>
<dbReference type="FunFam" id="1.10.10.410:FF:000001">
    <property type="entry name" value="Aspartyl/glutamyl-tRNA(Asn/Gln) amidotransferase subunit B"/>
    <property type="match status" value="1"/>
</dbReference>
<keyword evidence="14" id="KW-1185">Reference proteome</keyword>
<gene>
    <name evidence="11" type="primary">gatB</name>
    <name evidence="13" type="ORF">SAMN06265219_104206</name>
</gene>
<evidence type="ECO:0000256" key="6">
    <source>
        <dbReference type="ARBA" id="ARBA00022840"/>
    </source>
</evidence>
<dbReference type="NCBIfam" id="NF004014">
    <property type="entry name" value="PRK05477.1-4"/>
    <property type="match status" value="1"/>
</dbReference>
<dbReference type="GO" id="GO:0016740">
    <property type="term" value="F:transferase activity"/>
    <property type="evidence" value="ECO:0007669"/>
    <property type="project" value="UniProtKB-KW"/>
</dbReference>
<evidence type="ECO:0000256" key="10">
    <source>
        <dbReference type="ARBA" id="ARBA00047913"/>
    </source>
</evidence>
<accession>A0A521C646</accession>
<keyword evidence="7 11" id="KW-0648">Protein biosynthesis</keyword>
<dbReference type="PANTHER" id="PTHR11659">
    <property type="entry name" value="GLUTAMYL-TRNA GLN AMIDOTRANSFERASE SUBUNIT B MITOCHONDRIAL AND PROKARYOTIC PET112-RELATED"/>
    <property type="match status" value="1"/>
</dbReference>
<protein>
    <recommendedName>
        <fullName evidence="3 11">Aspartyl/glutamyl-tRNA(Asn/Gln) amidotransferase subunit B</fullName>
        <shortName evidence="11">Asp/Glu-ADT subunit B</shortName>
        <ecNumber evidence="11">6.3.5.-</ecNumber>
    </recommendedName>
</protein>
<dbReference type="Gene3D" id="1.10.150.380">
    <property type="entry name" value="GatB domain, N-terminal subdomain"/>
    <property type="match status" value="1"/>
</dbReference>
<keyword evidence="13" id="KW-0808">Transferase</keyword>
<evidence type="ECO:0000313" key="14">
    <source>
        <dbReference type="Proteomes" id="UP000317557"/>
    </source>
</evidence>
<dbReference type="InterPro" id="IPR018027">
    <property type="entry name" value="Asn/Gln_amidotransferase"/>
</dbReference>
<dbReference type="HAMAP" id="MF_00121">
    <property type="entry name" value="GatB"/>
    <property type="match status" value="1"/>
</dbReference>
<dbReference type="EC" id="6.3.5.-" evidence="11"/>
<dbReference type="Pfam" id="PF02934">
    <property type="entry name" value="GatB_N"/>
    <property type="match status" value="1"/>
</dbReference>
<dbReference type="NCBIfam" id="NF004012">
    <property type="entry name" value="PRK05477.1-2"/>
    <property type="match status" value="1"/>
</dbReference>
<dbReference type="GO" id="GO:0005524">
    <property type="term" value="F:ATP binding"/>
    <property type="evidence" value="ECO:0007669"/>
    <property type="project" value="UniProtKB-KW"/>
</dbReference>
<dbReference type="InterPro" id="IPR023168">
    <property type="entry name" value="GatB_Yqey_C_2"/>
</dbReference>
<evidence type="ECO:0000256" key="8">
    <source>
        <dbReference type="ARBA" id="ARBA00024799"/>
    </source>
</evidence>
<feature type="domain" description="Asn/Gln amidotransferase" evidence="12">
    <location>
        <begin position="333"/>
        <end position="481"/>
    </location>
</feature>
<evidence type="ECO:0000259" key="12">
    <source>
        <dbReference type="SMART" id="SM00845"/>
    </source>
</evidence>
<evidence type="ECO:0000256" key="1">
    <source>
        <dbReference type="ARBA" id="ARBA00005306"/>
    </source>
</evidence>
<dbReference type="Pfam" id="PF02637">
    <property type="entry name" value="GatB_Yqey"/>
    <property type="match status" value="1"/>
</dbReference>
<comment type="catalytic activity">
    <reaction evidence="10 11">
        <text>L-glutamyl-tRNA(Gln) + L-glutamine + ATP + H2O = L-glutaminyl-tRNA(Gln) + L-glutamate + ADP + phosphate + H(+)</text>
        <dbReference type="Rhea" id="RHEA:17521"/>
        <dbReference type="Rhea" id="RHEA-COMP:9681"/>
        <dbReference type="Rhea" id="RHEA-COMP:9684"/>
        <dbReference type="ChEBI" id="CHEBI:15377"/>
        <dbReference type="ChEBI" id="CHEBI:15378"/>
        <dbReference type="ChEBI" id="CHEBI:29985"/>
        <dbReference type="ChEBI" id="CHEBI:30616"/>
        <dbReference type="ChEBI" id="CHEBI:43474"/>
        <dbReference type="ChEBI" id="CHEBI:58359"/>
        <dbReference type="ChEBI" id="CHEBI:78520"/>
        <dbReference type="ChEBI" id="CHEBI:78521"/>
        <dbReference type="ChEBI" id="CHEBI:456216"/>
    </reaction>
</comment>
<reference evidence="13 14" key="1">
    <citation type="submission" date="2017-05" db="EMBL/GenBank/DDBJ databases">
        <authorList>
            <person name="Varghese N."/>
            <person name="Submissions S."/>
        </authorList>
    </citation>
    <scope>NUCLEOTIDE SEQUENCE [LARGE SCALE GENOMIC DNA]</scope>
    <source>
        <strain evidence="13 14">DSM 21985</strain>
    </source>
</reference>
<evidence type="ECO:0000256" key="5">
    <source>
        <dbReference type="ARBA" id="ARBA00022741"/>
    </source>
</evidence>
<dbReference type="InterPro" id="IPR017959">
    <property type="entry name" value="Asn/Gln-tRNA_amidoTrfase_suB/E"/>
</dbReference>
<keyword evidence="5 11" id="KW-0547">Nucleotide-binding</keyword>
<dbReference type="InterPro" id="IPR017958">
    <property type="entry name" value="Gln-tRNA_amidoTrfase_suB_CS"/>
</dbReference>
<keyword evidence="4 11" id="KW-0436">Ligase</keyword>
<evidence type="ECO:0000256" key="9">
    <source>
        <dbReference type="ARBA" id="ARBA00047380"/>
    </source>
</evidence>
<keyword evidence="6 11" id="KW-0067">ATP-binding</keyword>
<dbReference type="EMBL" id="FXTP01000004">
    <property type="protein sequence ID" value="SMO54926.1"/>
    <property type="molecule type" value="Genomic_DNA"/>
</dbReference>
<comment type="catalytic activity">
    <reaction evidence="9 11">
        <text>L-aspartyl-tRNA(Asn) + L-glutamine + ATP + H2O = L-asparaginyl-tRNA(Asn) + L-glutamate + ADP + phosphate + 2 H(+)</text>
        <dbReference type="Rhea" id="RHEA:14513"/>
        <dbReference type="Rhea" id="RHEA-COMP:9674"/>
        <dbReference type="Rhea" id="RHEA-COMP:9677"/>
        <dbReference type="ChEBI" id="CHEBI:15377"/>
        <dbReference type="ChEBI" id="CHEBI:15378"/>
        <dbReference type="ChEBI" id="CHEBI:29985"/>
        <dbReference type="ChEBI" id="CHEBI:30616"/>
        <dbReference type="ChEBI" id="CHEBI:43474"/>
        <dbReference type="ChEBI" id="CHEBI:58359"/>
        <dbReference type="ChEBI" id="CHEBI:78515"/>
        <dbReference type="ChEBI" id="CHEBI:78516"/>
        <dbReference type="ChEBI" id="CHEBI:456216"/>
    </reaction>
</comment>
<evidence type="ECO:0000256" key="7">
    <source>
        <dbReference type="ARBA" id="ARBA00022917"/>
    </source>
</evidence>
<evidence type="ECO:0000256" key="3">
    <source>
        <dbReference type="ARBA" id="ARBA00016923"/>
    </source>
</evidence>
<dbReference type="SUPFAM" id="SSF89095">
    <property type="entry name" value="GatB/YqeY motif"/>
    <property type="match status" value="1"/>
</dbReference>
<proteinExistence type="inferred from homology"/>
<sequence>MSTIDHEKYEAVIGLEVHAQLLTQSKAFAPVTIQYGGSPNTQVTPLCLGHPGTLPVVNENLVRYIIKMGLATNCSVAEKSIFARKNYFYPDLPKGYQISQYDTPICYDGFVDIELEEYDKRIGLTRIHMEEDAGKSIHDQDPYNTLVDLNRAGTPLIEIVSEPDLRTPQEAYAYLSKIKQIVQYLEICDGNMEEGSLRCDANVSVRPRGREKFGTRTELKNMNSFRNVERAIHYEIYRQIELIEGGGEVVQQTRLWDTAKEQTRPMRSKEEAHDYRYFPEPDLPPIIVTDEMLSEIRKELPELADVRRKRFIEDFGMSEDDAVTITDSRYLADYFEEVADHLGNPKAASNIVLSEVLRVLNEKSIDIRQFPVTAEKVSALVKLKEDDKINSSAMQQIFNALLDEPEKEPADLAKEMNLIQVSDSSSLEPVVDKIIEEHPDEVARYKDGKKQLMGFFVGQAMKATKGKANPKLVNKLISEKLND</sequence>
<dbReference type="InterPro" id="IPR003789">
    <property type="entry name" value="Asn/Gln_tRNA_amidoTrase-B-like"/>
</dbReference>
<dbReference type="Proteomes" id="UP000317557">
    <property type="component" value="Unassembled WGS sequence"/>
</dbReference>
<dbReference type="RefSeq" id="WP_185957195.1">
    <property type="nucleotide sequence ID" value="NZ_FXTP01000004.1"/>
</dbReference>
<evidence type="ECO:0000256" key="4">
    <source>
        <dbReference type="ARBA" id="ARBA00022598"/>
    </source>
</evidence>
<dbReference type="InterPro" id="IPR042114">
    <property type="entry name" value="GatB_C_1"/>
</dbReference>
<dbReference type="NCBIfam" id="TIGR00133">
    <property type="entry name" value="gatB"/>
    <property type="match status" value="1"/>
</dbReference>
<comment type="similarity">
    <text evidence="1 11">Belongs to the GatB/GatE family. GatB subfamily.</text>
</comment>
<comment type="function">
    <text evidence="8 11">Allows the formation of correctly charged Asn-tRNA(Asn) or Gln-tRNA(Gln) through the transamidation of misacylated Asp-tRNA(Asn) or Glu-tRNA(Gln) in organisms which lack either or both of asparaginyl-tRNA or glutaminyl-tRNA synthetases. The reaction takes place in the presence of glutamine and ATP through an activated phospho-Asp-tRNA(Asn) or phospho-Glu-tRNA(Gln).</text>
</comment>
<name>A0A521C646_9BACT</name>
<comment type="subunit">
    <text evidence="2 11">Heterotrimer of A, B and C subunits.</text>
</comment>
<dbReference type="InterPro" id="IPR004413">
    <property type="entry name" value="GatB"/>
</dbReference>